<keyword evidence="3" id="KW-1185">Reference proteome</keyword>
<reference evidence="2 3" key="1">
    <citation type="submission" date="2016-01" db="EMBL/GenBank/DDBJ databases">
        <title>The new phylogeny of the genus Mycobacterium.</title>
        <authorList>
            <person name="Tarcisio F."/>
            <person name="Conor M."/>
            <person name="Antonella G."/>
            <person name="Elisabetta G."/>
            <person name="Giulia F.S."/>
            <person name="Sara T."/>
            <person name="Anna F."/>
            <person name="Clotilde B."/>
            <person name="Roberto B."/>
            <person name="Veronica D.S."/>
            <person name="Fabio R."/>
            <person name="Monica P."/>
            <person name="Olivier J."/>
            <person name="Enrico T."/>
            <person name="Nicola S."/>
        </authorList>
    </citation>
    <scope>NUCLEOTIDE SEQUENCE [LARGE SCALE GENOMIC DNA]</scope>
    <source>
        <strain evidence="2 3">DSM 45166</strain>
    </source>
</reference>
<evidence type="ECO:0000256" key="1">
    <source>
        <dbReference type="SAM" id="Phobius"/>
    </source>
</evidence>
<gene>
    <name evidence="2" type="ORF">AWC14_11800</name>
</gene>
<keyword evidence="1" id="KW-1133">Transmembrane helix</keyword>
<feature type="transmembrane region" description="Helical" evidence="1">
    <location>
        <begin position="6"/>
        <end position="35"/>
    </location>
</feature>
<dbReference type="AlphaFoldDB" id="A0A1X1XM07"/>
<name>A0A1X1XM07_9MYCO</name>
<dbReference type="OrthoDB" id="4763525at2"/>
<sequence>MAQLIGWLLVVALVVAVLRVMWPFIVVGLVAYVAVKIGKRVVEHHNTVIAARDAARDALCARADRQHAQVLRGNPAGVYGDYPAADLGEFNPTLWVCNQPPARRTYQRTRLNG</sequence>
<evidence type="ECO:0000313" key="2">
    <source>
        <dbReference type="EMBL" id="ORV99758.1"/>
    </source>
</evidence>
<dbReference type="Proteomes" id="UP000193487">
    <property type="component" value="Unassembled WGS sequence"/>
</dbReference>
<dbReference type="RefSeq" id="WP_045378265.1">
    <property type="nucleotide sequence ID" value="NZ_BBKA01000048.1"/>
</dbReference>
<keyword evidence="1" id="KW-0472">Membrane</keyword>
<accession>A0A1X1XM07</accession>
<evidence type="ECO:0000313" key="3">
    <source>
        <dbReference type="Proteomes" id="UP000193487"/>
    </source>
</evidence>
<comment type="caution">
    <text evidence="2">The sequence shown here is derived from an EMBL/GenBank/DDBJ whole genome shotgun (WGS) entry which is preliminary data.</text>
</comment>
<keyword evidence="1" id="KW-0812">Transmembrane</keyword>
<organism evidence="2 3">
    <name type="scientific">Mycobacterium kyorinense</name>
    <dbReference type="NCBI Taxonomy" id="487514"/>
    <lineage>
        <taxon>Bacteria</taxon>
        <taxon>Bacillati</taxon>
        <taxon>Actinomycetota</taxon>
        <taxon>Actinomycetes</taxon>
        <taxon>Mycobacteriales</taxon>
        <taxon>Mycobacteriaceae</taxon>
        <taxon>Mycobacterium</taxon>
    </lineage>
</organism>
<protein>
    <submittedName>
        <fullName evidence="2">Uncharacterized protein</fullName>
    </submittedName>
</protein>
<dbReference type="EMBL" id="LQPE01000153">
    <property type="protein sequence ID" value="ORV99758.1"/>
    <property type="molecule type" value="Genomic_DNA"/>
</dbReference>
<proteinExistence type="predicted"/>